<dbReference type="EMBL" id="FSRA01000001">
    <property type="protein sequence ID" value="SIN84757.1"/>
    <property type="molecule type" value="Genomic_DNA"/>
</dbReference>
<dbReference type="OrthoDB" id="666200at2"/>
<dbReference type="STRING" id="536979.SAMN04488055_1739"/>
<reference evidence="1 2" key="1">
    <citation type="submission" date="2016-11" db="EMBL/GenBank/DDBJ databases">
        <authorList>
            <person name="Jaros S."/>
            <person name="Januszkiewicz K."/>
            <person name="Wedrychowicz H."/>
        </authorList>
    </citation>
    <scope>NUCLEOTIDE SEQUENCE [LARGE SCALE GENOMIC DNA]</scope>
    <source>
        <strain evidence="1 2">DSM 24787</strain>
    </source>
</reference>
<sequence>MRPLYLLLLLFISCKATPVKKKYTGPCKPFTVEELTSCRLRYNAEFIMVLDCSFYKEKEDFEKRFLPSPDIDFSSYAVGAILLDNKVAVLEHGKPALHDINLTLKIDSSYMKNCEMNLLFTANRWEDSIPPDGYKKKFFLFKVPKDSGIVKVNIISSTKTASWSFKMD</sequence>
<dbReference type="AlphaFoldDB" id="A0A1N6EP66"/>
<evidence type="ECO:0000313" key="1">
    <source>
        <dbReference type="EMBL" id="SIN84757.1"/>
    </source>
</evidence>
<gene>
    <name evidence="1" type="ORF">SAMN04488055_1739</name>
</gene>
<protein>
    <submittedName>
        <fullName evidence="1">Uncharacterized protein</fullName>
    </submittedName>
</protein>
<name>A0A1N6EP66_9BACT</name>
<evidence type="ECO:0000313" key="2">
    <source>
        <dbReference type="Proteomes" id="UP000185003"/>
    </source>
</evidence>
<dbReference type="Proteomes" id="UP000185003">
    <property type="component" value="Unassembled WGS sequence"/>
</dbReference>
<organism evidence="1 2">
    <name type="scientific">Chitinophaga niabensis</name>
    <dbReference type="NCBI Taxonomy" id="536979"/>
    <lineage>
        <taxon>Bacteria</taxon>
        <taxon>Pseudomonadati</taxon>
        <taxon>Bacteroidota</taxon>
        <taxon>Chitinophagia</taxon>
        <taxon>Chitinophagales</taxon>
        <taxon>Chitinophagaceae</taxon>
        <taxon>Chitinophaga</taxon>
    </lineage>
</organism>
<accession>A0A1N6EP66</accession>
<proteinExistence type="predicted"/>
<dbReference type="RefSeq" id="WP_074238859.1">
    <property type="nucleotide sequence ID" value="NZ_FSRA01000001.1"/>
</dbReference>
<keyword evidence="2" id="KW-1185">Reference proteome</keyword>